<dbReference type="PANTHER" id="PTHR21708:SF26">
    <property type="entry name" value="2-DEHYDROPANTOATE 2-REDUCTASE"/>
    <property type="match status" value="1"/>
</dbReference>
<keyword evidence="6 9" id="KW-0560">Oxidoreductase</keyword>
<gene>
    <name evidence="12" type="ORF">WJU16_06640</name>
</gene>
<proteinExistence type="inferred from homology"/>
<evidence type="ECO:0000259" key="10">
    <source>
        <dbReference type="Pfam" id="PF02558"/>
    </source>
</evidence>
<accession>A0ABZ2YSC4</accession>
<sequence>METSFIIGAGAIGQVLAAVLTLHGRNVVLLRGSTTRQESAVQPVRFTTPESEYQAGVRFDLLERYPVLDGPVILTSKSFGNAGLARQLQNKTGHSPVLLLQNGLDVEQPFIDLAFPAVYRCVLFATSQFADDGSLRFKPVSASPIGVVQGDADALPRLVEHINTPLFPFCAETDIQPVIWKKAIANCVFNSICPLLETDNGIFHRDAEVMGLARQVIGECLEVAKRKGVVLQQDAVEESVLMISRMSDGQLISTYQDILSKRPTEIDTLNLAVARMAQEMGLADAVPQTRLLGALTKMKSNINR</sequence>
<dbReference type="Gene3D" id="1.10.1040.10">
    <property type="entry name" value="N-(1-d-carboxylethyl)-l-norvaline Dehydrogenase, domain 2"/>
    <property type="match status" value="1"/>
</dbReference>
<dbReference type="EMBL" id="CP149822">
    <property type="protein sequence ID" value="WZN42711.1"/>
    <property type="molecule type" value="Genomic_DNA"/>
</dbReference>
<dbReference type="InterPro" id="IPR003710">
    <property type="entry name" value="ApbA"/>
</dbReference>
<evidence type="ECO:0000313" key="13">
    <source>
        <dbReference type="Proteomes" id="UP001485459"/>
    </source>
</evidence>
<name>A0ABZ2YSC4_9BACT</name>
<dbReference type="InterPro" id="IPR036291">
    <property type="entry name" value="NAD(P)-bd_dom_sf"/>
</dbReference>
<evidence type="ECO:0000313" key="12">
    <source>
        <dbReference type="EMBL" id="WZN42711.1"/>
    </source>
</evidence>
<dbReference type="Pfam" id="PF08546">
    <property type="entry name" value="ApbA_C"/>
    <property type="match status" value="1"/>
</dbReference>
<evidence type="ECO:0000256" key="6">
    <source>
        <dbReference type="ARBA" id="ARBA00023002"/>
    </source>
</evidence>
<dbReference type="Gene3D" id="3.40.50.720">
    <property type="entry name" value="NAD(P)-binding Rossmann-like Domain"/>
    <property type="match status" value="1"/>
</dbReference>
<dbReference type="Proteomes" id="UP001485459">
    <property type="component" value="Chromosome"/>
</dbReference>
<protein>
    <recommendedName>
        <fullName evidence="4 9">2-dehydropantoate 2-reductase</fullName>
        <ecNumber evidence="3 9">1.1.1.169</ecNumber>
    </recommendedName>
    <alternativeName>
        <fullName evidence="7 9">Ketopantoate reductase</fullName>
    </alternativeName>
</protein>
<organism evidence="12 13">
    <name type="scientific">Chitinophaga pollutisoli</name>
    <dbReference type="NCBI Taxonomy" id="3133966"/>
    <lineage>
        <taxon>Bacteria</taxon>
        <taxon>Pseudomonadati</taxon>
        <taxon>Bacteroidota</taxon>
        <taxon>Chitinophagia</taxon>
        <taxon>Chitinophagales</taxon>
        <taxon>Chitinophagaceae</taxon>
        <taxon>Chitinophaga</taxon>
    </lineage>
</organism>
<dbReference type="InterPro" id="IPR013332">
    <property type="entry name" value="KPR_N"/>
</dbReference>
<dbReference type="NCBIfam" id="TIGR00745">
    <property type="entry name" value="apbA_panE"/>
    <property type="match status" value="1"/>
</dbReference>
<feature type="domain" description="Ketopantoate reductase C-terminal" evidence="11">
    <location>
        <begin position="174"/>
        <end position="299"/>
    </location>
</feature>
<dbReference type="InterPro" id="IPR051402">
    <property type="entry name" value="KPR-Related"/>
</dbReference>
<dbReference type="Pfam" id="PF02558">
    <property type="entry name" value="ApbA"/>
    <property type="match status" value="1"/>
</dbReference>
<keyword evidence="5 9" id="KW-0521">NADP</keyword>
<evidence type="ECO:0000256" key="7">
    <source>
        <dbReference type="ARBA" id="ARBA00032024"/>
    </source>
</evidence>
<evidence type="ECO:0000256" key="4">
    <source>
        <dbReference type="ARBA" id="ARBA00019465"/>
    </source>
</evidence>
<dbReference type="InterPro" id="IPR013752">
    <property type="entry name" value="KPA_reductase"/>
</dbReference>
<keyword evidence="9" id="KW-0566">Pantothenate biosynthesis</keyword>
<dbReference type="GO" id="GO:0008677">
    <property type="term" value="F:2-dehydropantoate 2-reductase activity"/>
    <property type="evidence" value="ECO:0007669"/>
    <property type="project" value="UniProtKB-EC"/>
</dbReference>
<evidence type="ECO:0000256" key="5">
    <source>
        <dbReference type="ARBA" id="ARBA00022857"/>
    </source>
</evidence>
<comment type="pathway">
    <text evidence="1 9">Cofactor biosynthesis; (R)-pantothenate biosynthesis; (R)-pantoate from 3-methyl-2-oxobutanoate: step 2/2.</text>
</comment>
<comment type="function">
    <text evidence="9">Catalyzes the NADPH-dependent reduction of ketopantoate into pantoic acid.</text>
</comment>
<dbReference type="InterPro" id="IPR013328">
    <property type="entry name" value="6PGD_dom2"/>
</dbReference>
<comment type="similarity">
    <text evidence="2 9">Belongs to the ketopantoate reductase family.</text>
</comment>
<evidence type="ECO:0000256" key="8">
    <source>
        <dbReference type="ARBA" id="ARBA00048793"/>
    </source>
</evidence>
<keyword evidence="13" id="KW-1185">Reference proteome</keyword>
<dbReference type="SUPFAM" id="SSF48179">
    <property type="entry name" value="6-phosphogluconate dehydrogenase C-terminal domain-like"/>
    <property type="match status" value="1"/>
</dbReference>
<comment type="catalytic activity">
    <reaction evidence="8 9">
        <text>(R)-pantoate + NADP(+) = 2-dehydropantoate + NADPH + H(+)</text>
        <dbReference type="Rhea" id="RHEA:16233"/>
        <dbReference type="ChEBI" id="CHEBI:11561"/>
        <dbReference type="ChEBI" id="CHEBI:15378"/>
        <dbReference type="ChEBI" id="CHEBI:15980"/>
        <dbReference type="ChEBI" id="CHEBI:57783"/>
        <dbReference type="ChEBI" id="CHEBI:58349"/>
        <dbReference type="EC" id="1.1.1.169"/>
    </reaction>
</comment>
<dbReference type="InterPro" id="IPR008927">
    <property type="entry name" value="6-PGluconate_DH-like_C_sf"/>
</dbReference>
<dbReference type="PANTHER" id="PTHR21708">
    <property type="entry name" value="PROBABLE 2-DEHYDROPANTOATE 2-REDUCTASE"/>
    <property type="match status" value="1"/>
</dbReference>
<dbReference type="SUPFAM" id="SSF51735">
    <property type="entry name" value="NAD(P)-binding Rossmann-fold domains"/>
    <property type="match status" value="1"/>
</dbReference>
<evidence type="ECO:0000256" key="1">
    <source>
        <dbReference type="ARBA" id="ARBA00004994"/>
    </source>
</evidence>
<feature type="domain" description="Ketopantoate reductase N-terminal" evidence="10">
    <location>
        <begin position="6"/>
        <end position="130"/>
    </location>
</feature>
<dbReference type="EC" id="1.1.1.169" evidence="3 9"/>
<evidence type="ECO:0000259" key="11">
    <source>
        <dbReference type="Pfam" id="PF08546"/>
    </source>
</evidence>
<evidence type="ECO:0000256" key="3">
    <source>
        <dbReference type="ARBA" id="ARBA00013014"/>
    </source>
</evidence>
<evidence type="ECO:0000256" key="9">
    <source>
        <dbReference type="RuleBase" id="RU362068"/>
    </source>
</evidence>
<reference evidence="13" key="1">
    <citation type="submission" date="2024-03" db="EMBL/GenBank/DDBJ databases">
        <title>Chitinophaga horti sp. nov., isolated from garden soil.</title>
        <authorList>
            <person name="Lee D.S."/>
            <person name="Han D.M."/>
            <person name="Baek J.H."/>
            <person name="Choi D.G."/>
            <person name="Jeon J.H."/>
            <person name="Jeon C.O."/>
        </authorList>
    </citation>
    <scope>NUCLEOTIDE SEQUENCE [LARGE SCALE GENOMIC DNA]</scope>
    <source>
        <strain evidence="13">GPA1</strain>
    </source>
</reference>
<evidence type="ECO:0000256" key="2">
    <source>
        <dbReference type="ARBA" id="ARBA00007870"/>
    </source>
</evidence>
<dbReference type="RefSeq" id="WP_341837545.1">
    <property type="nucleotide sequence ID" value="NZ_CP149822.1"/>
</dbReference>